<dbReference type="CDD" id="cd19873">
    <property type="entry name" value="DSRM_MRPL3_like"/>
    <property type="match status" value="1"/>
</dbReference>
<comment type="subcellular location">
    <subcellularLocation>
        <location evidence="1">Mitochondrion</location>
    </subcellularLocation>
</comment>
<evidence type="ECO:0000256" key="7">
    <source>
        <dbReference type="ARBA" id="ARBA00035187"/>
    </source>
</evidence>
<dbReference type="SUPFAM" id="SSF54768">
    <property type="entry name" value="dsRNA-binding domain-like"/>
    <property type="match status" value="1"/>
</dbReference>
<dbReference type="PROSITE" id="PS50137">
    <property type="entry name" value="DS_RBD"/>
    <property type="match status" value="1"/>
</dbReference>
<accession>A0A0E9N8C2</accession>
<dbReference type="Pfam" id="PF00636">
    <property type="entry name" value="Ribonuclease_3"/>
    <property type="match status" value="1"/>
</dbReference>
<dbReference type="Gene3D" id="3.30.160.20">
    <property type="match status" value="1"/>
</dbReference>
<dbReference type="OMA" id="KAWYLYE"/>
<dbReference type="PANTHER" id="PTHR11207:SF32">
    <property type="entry name" value="LARGE RIBOSOMAL SUBUNIT PROTEIN ML44"/>
    <property type="match status" value="1"/>
</dbReference>
<dbReference type="GO" id="GO:0003725">
    <property type="term" value="F:double-stranded RNA binding"/>
    <property type="evidence" value="ECO:0007669"/>
    <property type="project" value="InterPro"/>
</dbReference>
<reference evidence="11 12" key="2">
    <citation type="journal article" date="2014" name="J. Gen. Appl. Microbiol.">
        <title>The early diverging ascomycetous budding yeast Saitoella complicata has three histone deacetylases belonging to the Clr6, Hos2, and Rpd3 lineages.</title>
        <authorList>
            <person name="Nishida H."/>
            <person name="Matsumoto T."/>
            <person name="Kondo S."/>
            <person name="Hamamoto M."/>
            <person name="Yoshikawa H."/>
        </authorList>
    </citation>
    <scope>NUCLEOTIDE SEQUENCE [LARGE SCALE GENOMIC DNA]</scope>
    <source>
        <strain evidence="11 12">NRRL Y-17804</strain>
    </source>
</reference>
<dbReference type="SUPFAM" id="SSF69065">
    <property type="entry name" value="RNase III domain-like"/>
    <property type="match status" value="1"/>
</dbReference>
<dbReference type="Proteomes" id="UP000033140">
    <property type="component" value="Unassembled WGS sequence"/>
</dbReference>
<feature type="domain" description="RNase III" evidence="10">
    <location>
        <begin position="54"/>
        <end position="198"/>
    </location>
</feature>
<dbReference type="SMART" id="SM00535">
    <property type="entry name" value="RIBOc"/>
    <property type="match status" value="1"/>
</dbReference>
<dbReference type="InterPro" id="IPR044443">
    <property type="entry name" value="Ribosomal_mL44_DSRM_fung"/>
</dbReference>
<comment type="caution">
    <text evidence="11">The sequence shown here is derived from an EMBL/GenBank/DDBJ whole genome shotgun (WGS) entry which is preliminary data.</text>
</comment>
<dbReference type="InterPro" id="IPR014720">
    <property type="entry name" value="dsRBD_dom"/>
</dbReference>
<dbReference type="PROSITE" id="PS50142">
    <property type="entry name" value="RNASE_3_2"/>
    <property type="match status" value="1"/>
</dbReference>
<keyword evidence="2 8" id="KW-0694">RNA-binding</keyword>
<feature type="domain" description="DRBM" evidence="9">
    <location>
        <begin position="225"/>
        <end position="295"/>
    </location>
</feature>
<dbReference type="SMART" id="SM00358">
    <property type="entry name" value="DSRM"/>
    <property type="match status" value="1"/>
</dbReference>
<keyword evidence="4" id="KW-0496">Mitochondrion</keyword>
<dbReference type="InterPro" id="IPR036389">
    <property type="entry name" value="RNase_III_sf"/>
</dbReference>
<protein>
    <recommendedName>
        <fullName evidence="7">Large ribosomal subunit protein mL44</fullName>
    </recommendedName>
</protein>
<evidence type="ECO:0000256" key="8">
    <source>
        <dbReference type="PROSITE-ProRule" id="PRU00266"/>
    </source>
</evidence>
<evidence type="ECO:0000256" key="2">
    <source>
        <dbReference type="ARBA" id="ARBA00022884"/>
    </source>
</evidence>
<gene>
    <name evidence="11" type="ORF">G7K_0291-t1</name>
</gene>
<evidence type="ECO:0000256" key="5">
    <source>
        <dbReference type="ARBA" id="ARBA00023274"/>
    </source>
</evidence>
<proteinExistence type="inferred from homology"/>
<dbReference type="STRING" id="698492.A0A0E9N8C2"/>
<dbReference type="GO" id="GO:0005739">
    <property type="term" value="C:mitochondrion"/>
    <property type="evidence" value="ECO:0007669"/>
    <property type="project" value="TreeGrafter"/>
</dbReference>
<dbReference type="GO" id="GO:0003735">
    <property type="term" value="F:structural constituent of ribosome"/>
    <property type="evidence" value="ECO:0007669"/>
    <property type="project" value="TreeGrafter"/>
</dbReference>
<dbReference type="InterPro" id="IPR044444">
    <property type="entry name" value="Ribosomal_mL44_DSRM_metazoa"/>
</dbReference>
<evidence type="ECO:0000256" key="4">
    <source>
        <dbReference type="ARBA" id="ARBA00023128"/>
    </source>
</evidence>
<dbReference type="InterPro" id="IPR000999">
    <property type="entry name" value="RNase_III_dom"/>
</dbReference>
<dbReference type="EMBL" id="BACD03000002">
    <property type="protein sequence ID" value="GAO46048.1"/>
    <property type="molecule type" value="Genomic_DNA"/>
</dbReference>
<reference evidence="11 12" key="1">
    <citation type="journal article" date="2011" name="J. Gen. Appl. Microbiol.">
        <title>Draft genome sequencing of the enigmatic yeast Saitoella complicata.</title>
        <authorList>
            <person name="Nishida H."/>
            <person name="Hamamoto M."/>
            <person name="Sugiyama J."/>
        </authorList>
    </citation>
    <scope>NUCLEOTIDE SEQUENCE [LARGE SCALE GENOMIC DNA]</scope>
    <source>
        <strain evidence="11 12">NRRL Y-17804</strain>
    </source>
</reference>
<evidence type="ECO:0000313" key="11">
    <source>
        <dbReference type="EMBL" id="GAO46048.1"/>
    </source>
</evidence>
<comment type="similarity">
    <text evidence="6">Belongs to the ribonuclease III family. Mitochondrion-specific ribosomal protein mL44 subfamily.</text>
</comment>
<evidence type="ECO:0000259" key="10">
    <source>
        <dbReference type="PROSITE" id="PS50142"/>
    </source>
</evidence>
<dbReference type="AlphaFoldDB" id="A0A0E9N8C2"/>
<keyword evidence="5" id="KW-0687">Ribonucleoprotein</keyword>
<keyword evidence="3" id="KW-0689">Ribosomal protein</keyword>
<dbReference type="Pfam" id="PF22892">
    <property type="entry name" value="DSRM_MRPL44"/>
    <property type="match status" value="1"/>
</dbReference>
<dbReference type="GO" id="GO:0004525">
    <property type="term" value="F:ribonuclease III activity"/>
    <property type="evidence" value="ECO:0007669"/>
    <property type="project" value="InterPro"/>
</dbReference>
<dbReference type="Gene3D" id="1.10.1520.10">
    <property type="entry name" value="Ribonuclease III domain"/>
    <property type="match status" value="1"/>
</dbReference>
<sequence length="348" mass="38355">MAAARRTAQRLRLNGATRSSVFRTSIRCNSSFSPAFSAERVSIEQPVPTTSPRLVALHARVGAPIPVDTFLRALNDNTSPVVSQLGTNSHLSHLGSSILGYYVSEYIITKYPRLPSSILKAALDAFIGVKALKSLAREWGVELFQKDVEVEKQIGRVLFGRVDDRIVNPEREKGQQYADVAAATFVRAVIGGIALHQDRNAARAFIEAHVLSRKLDVLQLFAFTEPNRELSHLCKREGMEAPVSRLVAETGRKSRSPVFVVGVYSGADKLGEGQASSMKEAEFRAAANALKGYYLWEQKDVVLPSQAGPDYKGSFIDKGEVIVNTLNTSNLPLSSEYYVKRLPRKHQK</sequence>
<name>A0A0E9N8C2_SAICN</name>
<organism evidence="11 12">
    <name type="scientific">Saitoella complicata (strain BCRC 22490 / CBS 7301 / JCM 7358 / NBRC 10748 / NRRL Y-17804)</name>
    <dbReference type="NCBI Taxonomy" id="698492"/>
    <lineage>
        <taxon>Eukaryota</taxon>
        <taxon>Fungi</taxon>
        <taxon>Dikarya</taxon>
        <taxon>Ascomycota</taxon>
        <taxon>Taphrinomycotina</taxon>
        <taxon>Taphrinomycotina incertae sedis</taxon>
        <taxon>Saitoella</taxon>
    </lineage>
</organism>
<evidence type="ECO:0000256" key="3">
    <source>
        <dbReference type="ARBA" id="ARBA00022980"/>
    </source>
</evidence>
<evidence type="ECO:0000259" key="9">
    <source>
        <dbReference type="PROSITE" id="PS50137"/>
    </source>
</evidence>
<evidence type="ECO:0000256" key="1">
    <source>
        <dbReference type="ARBA" id="ARBA00004173"/>
    </source>
</evidence>
<keyword evidence="12" id="KW-1185">Reference proteome</keyword>
<reference evidence="11 12" key="3">
    <citation type="journal article" date="2015" name="Genome Announc.">
        <title>Draft Genome Sequence of the Archiascomycetous Yeast Saitoella complicata.</title>
        <authorList>
            <person name="Yamauchi K."/>
            <person name="Kondo S."/>
            <person name="Hamamoto M."/>
            <person name="Takahashi Y."/>
            <person name="Ogura Y."/>
            <person name="Hayashi T."/>
            <person name="Nishida H."/>
        </authorList>
    </citation>
    <scope>NUCLEOTIDE SEQUENCE [LARGE SCALE GENOMIC DNA]</scope>
    <source>
        <strain evidence="11 12">NRRL Y-17804</strain>
    </source>
</reference>
<dbReference type="PANTHER" id="PTHR11207">
    <property type="entry name" value="RIBONUCLEASE III"/>
    <property type="match status" value="1"/>
</dbReference>
<dbReference type="CDD" id="cd00593">
    <property type="entry name" value="RIBOc"/>
    <property type="match status" value="1"/>
</dbReference>
<dbReference type="GO" id="GO:0006396">
    <property type="term" value="P:RNA processing"/>
    <property type="evidence" value="ECO:0007669"/>
    <property type="project" value="InterPro"/>
</dbReference>
<evidence type="ECO:0000256" key="6">
    <source>
        <dbReference type="ARBA" id="ARBA00024034"/>
    </source>
</evidence>
<evidence type="ECO:0000313" key="12">
    <source>
        <dbReference type="Proteomes" id="UP000033140"/>
    </source>
</evidence>